<evidence type="ECO:0000313" key="2">
    <source>
        <dbReference type="EMBL" id="GAF88012.1"/>
    </source>
</evidence>
<accession>X0TIN9</accession>
<organism evidence="2">
    <name type="scientific">marine sediment metagenome</name>
    <dbReference type="NCBI Taxonomy" id="412755"/>
    <lineage>
        <taxon>unclassified sequences</taxon>
        <taxon>metagenomes</taxon>
        <taxon>ecological metagenomes</taxon>
    </lineage>
</organism>
<protein>
    <recommendedName>
        <fullName evidence="1">Alanine dehydrogenase/pyridine nucleotide transhydrogenase NAD(H)-binding domain-containing protein</fullName>
    </recommendedName>
</protein>
<dbReference type="Pfam" id="PF01262">
    <property type="entry name" value="AlaDh_PNT_C"/>
    <property type="match status" value="1"/>
</dbReference>
<dbReference type="EMBL" id="BARS01017853">
    <property type="protein sequence ID" value="GAF88012.1"/>
    <property type="molecule type" value="Genomic_DNA"/>
</dbReference>
<sequence length="136" mass="15888">VLSLRNELGKYDIIVNTVLWDVFRKDRLIYRRDLKEMKKGAMIIDISSNKKLEIETSHPTTIDNPVYSVDGILHYVVDHTPTIFWKTATESISKEIIKYIDDLVEENDNKVLKNATIIKDGKILDEKIIKFQKRQV</sequence>
<dbReference type="PANTHER" id="PTHR42795:SF1">
    <property type="entry name" value="ALANINE DEHYDROGENASE"/>
    <property type="match status" value="1"/>
</dbReference>
<dbReference type="SUPFAM" id="SSF51735">
    <property type="entry name" value="NAD(P)-binding Rossmann-fold domains"/>
    <property type="match status" value="1"/>
</dbReference>
<dbReference type="InterPro" id="IPR007698">
    <property type="entry name" value="AlaDH/PNT_NAD(H)-bd"/>
</dbReference>
<dbReference type="InterPro" id="IPR036291">
    <property type="entry name" value="NAD(P)-bd_dom_sf"/>
</dbReference>
<dbReference type="PANTHER" id="PTHR42795">
    <property type="entry name" value="ALANINE DEHYDROGENASE"/>
    <property type="match status" value="1"/>
</dbReference>
<evidence type="ECO:0000259" key="1">
    <source>
        <dbReference type="Pfam" id="PF01262"/>
    </source>
</evidence>
<feature type="non-terminal residue" evidence="2">
    <location>
        <position position="1"/>
    </location>
</feature>
<comment type="caution">
    <text evidence="2">The sequence shown here is derived from an EMBL/GenBank/DDBJ whole genome shotgun (WGS) entry which is preliminary data.</text>
</comment>
<dbReference type="GO" id="GO:0000286">
    <property type="term" value="F:alanine dehydrogenase activity"/>
    <property type="evidence" value="ECO:0007669"/>
    <property type="project" value="TreeGrafter"/>
</dbReference>
<proteinExistence type="predicted"/>
<dbReference type="GO" id="GO:0005886">
    <property type="term" value="C:plasma membrane"/>
    <property type="evidence" value="ECO:0007669"/>
    <property type="project" value="TreeGrafter"/>
</dbReference>
<name>X0TIN9_9ZZZZ</name>
<dbReference type="AlphaFoldDB" id="X0TIN9"/>
<dbReference type="Gene3D" id="3.40.50.720">
    <property type="entry name" value="NAD(P)-binding Rossmann-like Domain"/>
    <property type="match status" value="1"/>
</dbReference>
<feature type="domain" description="Alanine dehydrogenase/pyridine nucleotide transhydrogenase NAD(H)-binding" evidence="1">
    <location>
        <begin position="4"/>
        <end position="123"/>
    </location>
</feature>
<reference evidence="2" key="1">
    <citation type="journal article" date="2014" name="Front. Microbiol.">
        <title>High frequency of phylogenetically diverse reductive dehalogenase-homologous genes in deep subseafloor sedimentary metagenomes.</title>
        <authorList>
            <person name="Kawai M."/>
            <person name="Futagami T."/>
            <person name="Toyoda A."/>
            <person name="Takaki Y."/>
            <person name="Nishi S."/>
            <person name="Hori S."/>
            <person name="Arai W."/>
            <person name="Tsubouchi T."/>
            <person name="Morono Y."/>
            <person name="Uchiyama I."/>
            <person name="Ito T."/>
            <person name="Fujiyama A."/>
            <person name="Inagaki F."/>
            <person name="Takami H."/>
        </authorList>
    </citation>
    <scope>NUCLEOTIDE SEQUENCE</scope>
    <source>
        <strain evidence="2">Expedition CK06-06</strain>
    </source>
</reference>
<dbReference type="GO" id="GO:0006524">
    <property type="term" value="P:alanine catabolic process"/>
    <property type="evidence" value="ECO:0007669"/>
    <property type="project" value="TreeGrafter"/>
</dbReference>
<gene>
    <name evidence="2" type="ORF">S01H1_29139</name>
</gene>